<accession>A0ACB9HJG2</accession>
<reference evidence="2" key="1">
    <citation type="journal article" date="2022" name="Mol. Ecol. Resour.">
        <title>The genomes of chicory, endive, great burdock and yacon provide insights into Asteraceae palaeo-polyploidization history and plant inulin production.</title>
        <authorList>
            <person name="Fan W."/>
            <person name="Wang S."/>
            <person name="Wang H."/>
            <person name="Wang A."/>
            <person name="Jiang F."/>
            <person name="Liu H."/>
            <person name="Zhao H."/>
            <person name="Xu D."/>
            <person name="Zhang Y."/>
        </authorList>
    </citation>
    <scope>NUCLEOTIDE SEQUENCE [LARGE SCALE GENOMIC DNA]</scope>
    <source>
        <strain evidence="2">cv. Yunnan</strain>
    </source>
</reference>
<gene>
    <name evidence="1" type="ORF">L1987_38208</name>
</gene>
<protein>
    <submittedName>
        <fullName evidence="1">Uncharacterized protein</fullName>
    </submittedName>
</protein>
<comment type="caution">
    <text evidence="1">The sequence shown here is derived from an EMBL/GenBank/DDBJ whole genome shotgun (WGS) entry which is preliminary data.</text>
</comment>
<name>A0ACB9HJG2_9ASTR</name>
<dbReference type="EMBL" id="CM042029">
    <property type="protein sequence ID" value="KAI3795553.1"/>
    <property type="molecule type" value="Genomic_DNA"/>
</dbReference>
<reference evidence="1 2" key="2">
    <citation type="journal article" date="2022" name="Mol. Ecol. Resour.">
        <title>The genomes of chicory, endive, great burdock and yacon provide insights into Asteraceae paleo-polyploidization history and plant inulin production.</title>
        <authorList>
            <person name="Fan W."/>
            <person name="Wang S."/>
            <person name="Wang H."/>
            <person name="Wang A."/>
            <person name="Jiang F."/>
            <person name="Liu H."/>
            <person name="Zhao H."/>
            <person name="Xu D."/>
            <person name="Zhang Y."/>
        </authorList>
    </citation>
    <scope>NUCLEOTIDE SEQUENCE [LARGE SCALE GENOMIC DNA]</scope>
    <source>
        <strain evidence="2">cv. Yunnan</strain>
        <tissue evidence="1">Leaves</tissue>
    </source>
</reference>
<dbReference type="Proteomes" id="UP001056120">
    <property type="component" value="Linkage Group LG12"/>
</dbReference>
<organism evidence="1 2">
    <name type="scientific">Smallanthus sonchifolius</name>
    <dbReference type="NCBI Taxonomy" id="185202"/>
    <lineage>
        <taxon>Eukaryota</taxon>
        <taxon>Viridiplantae</taxon>
        <taxon>Streptophyta</taxon>
        <taxon>Embryophyta</taxon>
        <taxon>Tracheophyta</taxon>
        <taxon>Spermatophyta</taxon>
        <taxon>Magnoliopsida</taxon>
        <taxon>eudicotyledons</taxon>
        <taxon>Gunneridae</taxon>
        <taxon>Pentapetalae</taxon>
        <taxon>asterids</taxon>
        <taxon>campanulids</taxon>
        <taxon>Asterales</taxon>
        <taxon>Asteraceae</taxon>
        <taxon>Asteroideae</taxon>
        <taxon>Heliantheae alliance</taxon>
        <taxon>Millerieae</taxon>
        <taxon>Smallanthus</taxon>
    </lineage>
</organism>
<evidence type="ECO:0000313" key="2">
    <source>
        <dbReference type="Proteomes" id="UP001056120"/>
    </source>
</evidence>
<keyword evidence="2" id="KW-1185">Reference proteome</keyword>
<proteinExistence type="predicted"/>
<evidence type="ECO:0000313" key="1">
    <source>
        <dbReference type="EMBL" id="KAI3795553.1"/>
    </source>
</evidence>
<sequence>MDSSRRTLNQSAAAAAPAPIPFTRKPQGSKKLLDDIVVGLDDVVGLIRDKLVEDQNKVVVVSIVGVLAKGAWSKEFWEKASLLCCRYLRLLSDDIAKYFRSFVLLRVLDLERCVLDDFPKGMELLVHLRSLTYLEKLDVSGGDIRMKPTVHDVPKGFGKNPITFPATLKVLTLSYCCLPWSDISLIQSLPNLQDLNLEANAFKGSCWNTDEQGFPQLKFLRLERLDIQLWKAYSTSFPCLSQLEVFECKDLEEIPLEIRDIPMLELIQIYKCRHAVDECVNRIQEEQNDLGTTT</sequence>